<evidence type="ECO:0000256" key="1">
    <source>
        <dbReference type="ARBA" id="ARBA00004167"/>
    </source>
</evidence>
<comment type="subcellular location">
    <subcellularLocation>
        <location evidence="1">Membrane</location>
        <topology evidence="1">Single-pass membrane protein</topology>
    </subcellularLocation>
</comment>
<dbReference type="RefSeq" id="WP_345600831.1">
    <property type="nucleotide sequence ID" value="NZ_BAABLT010000019.1"/>
</dbReference>
<dbReference type="EMBL" id="JBHTIW010000002">
    <property type="protein sequence ID" value="MFD0919304.1"/>
    <property type="molecule type" value="Genomic_DNA"/>
</dbReference>
<organism evidence="7 8">
    <name type="scientific">Saccharopolyspora rosea</name>
    <dbReference type="NCBI Taxonomy" id="524884"/>
    <lineage>
        <taxon>Bacteria</taxon>
        <taxon>Bacillati</taxon>
        <taxon>Actinomycetota</taxon>
        <taxon>Actinomycetes</taxon>
        <taxon>Pseudonocardiales</taxon>
        <taxon>Pseudonocardiaceae</taxon>
        <taxon>Saccharopolyspora</taxon>
    </lineage>
</organism>
<keyword evidence="8" id="KW-1185">Reference proteome</keyword>
<comment type="caution">
    <text evidence="7">The sequence shown here is derived from an EMBL/GenBank/DDBJ whole genome shotgun (WGS) entry which is preliminary data.</text>
</comment>
<evidence type="ECO:0000256" key="6">
    <source>
        <dbReference type="SAM" id="Phobius"/>
    </source>
</evidence>
<evidence type="ECO:0000256" key="4">
    <source>
        <dbReference type="ARBA" id="ARBA00023136"/>
    </source>
</evidence>
<keyword evidence="2 6" id="KW-0812">Transmembrane</keyword>
<feature type="compositionally biased region" description="Low complexity" evidence="5">
    <location>
        <begin position="77"/>
        <end position="116"/>
    </location>
</feature>
<sequence length="346" mass="36345">MTRPPWPPPPQRPPAPPPFPPQFAYPPPAPRPRRVGVVVALVLVGVVVLVGAISAVALGMASSHRAAPGHDVPASGTSAPGTTEPSETTTSATSTAESSEPASTAQRAPQPRPVAALGDNPLNVPGNGAVNTSCDLPPFATDPGSQDAFYQALVPCLMRAWAPALETANMPVRTPQVVTTAADVETPCGRRAWNETAMFCPRDNTIYMTARYYSEVEGRTQAGAYLGQFAHEFGHAIQAMSGISGAYNDASAEAGEGTPKGQELTRRSELQATCYEGMSLAALQNGGVGDDYIFPALQDSANRGDEYTGAHDHGSLATNKTWIDQGFYQNRVTACNTWLAAPSEVD</sequence>
<gene>
    <name evidence="7" type="ORF">ACFQ16_06070</name>
</gene>
<evidence type="ECO:0000313" key="7">
    <source>
        <dbReference type="EMBL" id="MFD0919304.1"/>
    </source>
</evidence>
<keyword evidence="3 6" id="KW-1133">Transmembrane helix</keyword>
<dbReference type="PANTHER" id="PTHR30168:SF0">
    <property type="entry name" value="INNER MEMBRANE PROTEIN"/>
    <property type="match status" value="1"/>
</dbReference>
<keyword evidence="4 6" id="KW-0472">Membrane</keyword>
<feature type="transmembrane region" description="Helical" evidence="6">
    <location>
        <begin position="35"/>
        <end position="58"/>
    </location>
</feature>
<dbReference type="Pfam" id="PF04228">
    <property type="entry name" value="Zn_peptidase"/>
    <property type="match status" value="1"/>
</dbReference>
<evidence type="ECO:0000256" key="5">
    <source>
        <dbReference type="SAM" id="MobiDB-lite"/>
    </source>
</evidence>
<evidence type="ECO:0000313" key="8">
    <source>
        <dbReference type="Proteomes" id="UP001597018"/>
    </source>
</evidence>
<evidence type="ECO:0000256" key="3">
    <source>
        <dbReference type="ARBA" id="ARBA00022989"/>
    </source>
</evidence>
<proteinExistence type="predicted"/>
<feature type="region of interest" description="Disordered" evidence="5">
    <location>
        <begin position="1"/>
        <end position="25"/>
    </location>
</feature>
<name>A0ABW3FR13_9PSEU</name>
<accession>A0ABW3FR13</accession>
<protein>
    <submittedName>
        <fullName evidence="7">Neutral zinc metallopeptidase</fullName>
    </submittedName>
</protein>
<reference evidence="8" key="1">
    <citation type="journal article" date="2019" name="Int. J. Syst. Evol. Microbiol.">
        <title>The Global Catalogue of Microorganisms (GCM) 10K type strain sequencing project: providing services to taxonomists for standard genome sequencing and annotation.</title>
        <authorList>
            <consortium name="The Broad Institute Genomics Platform"/>
            <consortium name="The Broad Institute Genome Sequencing Center for Infectious Disease"/>
            <person name="Wu L."/>
            <person name="Ma J."/>
        </authorList>
    </citation>
    <scope>NUCLEOTIDE SEQUENCE [LARGE SCALE GENOMIC DNA]</scope>
    <source>
        <strain evidence="8">CCUG 56401</strain>
    </source>
</reference>
<dbReference type="PANTHER" id="PTHR30168">
    <property type="entry name" value="PUTATIVE MEMBRANE PROTEIN YPFJ"/>
    <property type="match status" value="1"/>
</dbReference>
<dbReference type="InterPro" id="IPR007343">
    <property type="entry name" value="Uncharacterised_pept_Zn_put"/>
</dbReference>
<dbReference type="Proteomes" id="UP001597018">
    <property type="component" value="Unassembled WGS sequence"/>
</dbReference>
<evidence type="ECO:0000256" key="2">
    <source>
        <dbReference type="ARBA" id="ARBA00022692"/>
    </source>
</evidence>
<feature type="region of interest" description="Disordered" evidence="5">
    <location>
        <begin position="65"/>
        <end position="126"/>
    </location>
</feature>